<organism evidence="15 16">
    <name type="scientific">Yersinia canariae</name>
    <dbReference type="NCBI Taxonomy" id="2607663"/>
    <lineage>
        <taxon>Bacteria</taxon>
        <taxon>Pseudomonadati</taxon>
        <taxon>Pseudomonadota</taxon>
        <taxon>Gammaproteobacteria</taxon>
        <taxon>Enterobacterales</taxon>
        <taxon>Yersiniaceae</taxon>
        <taxon>Yersinia</taxon>
    </lineage>
</organism>
<feature type="domain" description="Four-carbon acid sugar kinase nucleotide binding" evidence="14">
    <location>
        <begin position="269"/>
        <end position="426"/>
    </location>
</feature>
<dbReference type="KEGG" id="yca:F0T03_12540"/>
<evidence type="ECO:0000256" key="4">
    <source>
        <dbReference type="ARBA" id="ARBA00022777"/>
    </source>
</evidence>
<evidence type="ECO:0000259" key="14">
    <source>
        <dbReference type="Pfam" id="PF17042"/>
    </source>
</evidence>
<evidence type="ECO:0000256" key="12">
    <source>
        <dbReference type="ARBA" id="ARBA00041377"/>
    </source>
</evidence>
<dbReference type="NCBIfam" id="NF043035">
    <property type="entry name" value="OxoTetrKin"/>
    <property type="match status" value="1"/>
</dbReference>
<reference evidence="16" key="1">
    <citation type="submission" date="2019-09" db="EMBL/GenBank/DDBJ databases">
        <title>Yersinia canariae sp. nov., isolated from a human yersiniosis case.</title>
        <authorList>
            <person name="Nguyen S.V."/>
            <person name="Greig D."/>
            <person name="Hurley D."/>
            <person name="Cao Y."/>
            <person name="McCabe E."/>
            <person name="Mitchell M."/>
            <person name="Jenkins C."/>
            <person name="Fanning S."/>
        </authorList>
    </citation>
    <scope>NUCLEOTIDE SEQUENCE [LARGE SCALE GENOMIC DNA]</scope>
    <source>
        <strain evidence="16">NCTC 14382</strain>
    </source>
</reference>
<dbReference type="EC" id="2.7.1.217" evidence="10"/>
<dbReference type="AlphaFoldDB" id="A0A857EZR2"/>
<comment type="similarity">
    <text evidence="1">Belongs to the four-carbon acid sugar kinase family.</text>
</comment>
<keyword evidence="3" id="KW-0547">Nucleotide-binding</keyword>
<dbReference type="SUPFAM" id="SSF142764">
    <property type="entry name" value="YgbK-like"/>
    <property type="match status" value="1"/>
</dbReference>
<keyword evidence="6" id="KW-0119">Carbohydrate metabolism</keyword>
<evidence type="ECO:0000313" key="15">
    <source>
        <dbReference type="EMBL" id="QHB32916.1"/>
    </source>
</evidence>
<evidence type="ECO:0000256" key="9">
    <source>
        <dbReference type="ARBA" id="ARBA00037335"/>
    </source>
</evidence>
<dbReference type="GO" id="GO:0005524">
    <property type="term" value="F:ATP binding"/>
    <property type="evidence" value="ECO:0007669"/>
    <property type="project" value="UniProtKB-KW"/>
</dbReference>
<keyword evidence="2" id="KW-0808">Transferase</keyword>
<dbReference type="EMBL" id="CP043727">
    <property type="protein sequence ID" value="QHB32916.1"/>
    <property type="molecule type" value="Genomic_DNA"/>
</dbReference>
<comment type="catalytic activity">
    <reaction evidence="7">
        <text>3-dehydro-L-erythronate + ATP = 3-dehydro-4-O-phospho-L-erythronate + ADP + H(+)</text>
        <dbReference type="Rhea" id="RHEA:52552"/>
        <dbReference type="ChEBI" id="CHEBI:15378"/>
        <dbReference type="ChEBI" id="CHEBI:30616"/>
        <dbReference type="ChEBI" id="CHEBI:136592"/>
        <dbReference type="ChEBI" id="CHEBI:136670"/>
        <dbReference type="ChEBI" id="CHEBI:456216"/>
        <dbReference type="EC" id="2.7.1.217"/>
    </reaction>
</comment>
<dbReference type="Gene3D" id="3.40.50.10840">
    <property type="entry name" value="Putative sugar-binding, N-terminal domain"/>
    <property type="match status" value="1"/>
</dbReference>
<gene>
    <name evidence="15" type="ORF">F0T03_12540</name>
</gene>
<evidence type="ECO:0000256" key="11">
    <source>
        <dbReference type="ARBA" id="ARBA00039461"/>
    </source>
</evidence>
<evidence type="ECO:0000256" key="1">
    <source>
        <dbReference type="ARBA" id="ARBA00005715"/>
    </source>
</evidence>
<evidence type="ECO:0000313" key="16">
    <source>
        <dbReference type="Proteomes" id="UP000464402"/>
    </source>
</evidence>
<protein>
    <recommendedName>
        <fullName evidence="11">3-oxo-tetronate kinase</fullName>
        <ecNumber evidence="10">2.7.1.217</ecNumber>
    </recommendedName>
    <alternativeName>
        <fullName evidence="12">3-dehydrotetronate 4-kinase</fullName>
    </alternativeName>
</protein>
<sequence>MCHWGRLDRKTGVCRMRLGVIADDFTGATDIASFLVENGMSTVQINGVPEADYQVSADAVVISLKSRSCPAKAAVADSLSALAWLQAQGCQQFYFKYCSTFDSTAQGNIGPVTDALMDALNQQQTIICPALPVNGRTVYQGYLFVMGQLLSESGMRHHPVTPMTDSNLLRLMNAQARGHSGLINNTVMDQGVDAVKSQLRMLKEEGVRYVVLDTLSEAHLLTQAEAVRDMVLVTGGSGLAIGLARQWMKGVKHQSLATLAGTPQGKLCVVLSGSCSTMTNQQVARYIQQAPSQSIDVAHCLKEPESYAKALCIWVMENISGPLAPLLYATSEPEVLQKIQQQWGATVASEAVEHLFGALARRLQQQGVQRFIVAGGETSGIVAQSLGIQAFHIGPAISPGVPWVKSTDHPISLALKSGNFGDENFFARAQTEFAV</sequence>
<keyword evidence="16" id="KW-1185">Reference proteome</keyword>
<proteinExistence type="inferred from homology"/>
<evidence type="ECO:0000256" key="6">
    <source>
        <dbReference type="ARBA" id="ARBA00023277"/>
    </source>
</evidence>
<dbReference type="GO" id="GO:0016301">
    <property type="term" value="F:kinase activity"/>
    <property type="evidence" value="ECO:0007669"/>
    <property type="project" value="UniProtKB-KW"/>
</dbReference>
<evidence type="ECO:0000256" key="5">
    <source>
        <dbReference type="ARBA" id="ARBA00022840"/>
    </source>
</evidence>
<comment type="catalytic activity">
    <reaction evidence="8">
        <text>3-dehydro-D-erythronate + ATP = 3-dehydro-4-O-phospho-D-erythronate + ADP + H(+)</text>
        <dbReference type="Rhea" id="RHEA:52556"/>
        <dbReference type="ChEBI" id="CHEBI:15378"/>
        <dbReference type="ChEBI" id="CHEBI:30616"/>
        <dbReference type="ChEBI" id="CHEBI:57958"/>
        <dbReference type="ChEBI" id="CHEBI:136593"/>
        <dbReference type="ChEBI" id="CHEBI:456216"/>
        <dbReference type="EC" id="2.7.1.217"/>
    </reaction>
</comment>
<dbReference type="InterPro" id="IPR031475">
    <property type="entry name" value="NBD_C"/>
</dbReference>
<dbReference type="InterPro" id="IPR050007">
    <property type="entry name" value="OtnK"/>
</dbReference>
<evidence type="ECO:0000256" key="3">
    <source>
        <dbReference type="ARBA" id="ARBA00022741"/>
    </source>
</evidence>
<keyword evidence="5" id="KW-0067">ATP-binding</keyword>
<evidence type="ECO:0000259" key="13">
    <source>
        <dbReference type="Pfam" id="PF07005"/>
    </source>
</evidence>
<evidence type="ECO:0000256" key="7">
    <source>
        <dbReference type="ARBA" id="ARBA00035898"/>
    </source>
</evidence>
<dbReference type="Proteomes" id="UP000464402">
    <property type="component" value="Chromosome"/>
</dbReference>
<dbReference type="Gene3D" id="3.40.980.20">
    <property type="entry name" value="Four-carbon acid sugar kinase, nucleotide binding domain"/>
    <property type="match status" value="1"/>
</dbReference>
<evidence type="ECO:0000256" key="8">
    <source>
        <dbReference type="ARBA" id="ARBA00036346"/>
    </source>
</evidence>
<accession>A0A857EZR2</accession>
<dbReference type="Pfam" id="PF07005">
    <property type="entry name" value="SBD_N"/>
    <property type="match status" value="1"/>
</dbReference>
<evidence type="ECO:0000256" key="2">
    <source>
        <dbReference type="ARBA" id="ARBA00022679"/>
    </source>
</evidence>
<dbReference type="InterPro" id="IPR010737">
    <property type="entry name" value="4-carb_acid_sugar_kinase_N"/>
</dbReference>
<dbReference type="Pfam" id="PF17042">
    <property type="entry name" value="NBD_C"/>
    <property type="match status" value="1"/>
</dbReference>
<feature type="domain" description="Four-carbon acid sugar kinase N-terminal" evidence="13">
    <location>
        <begin position="18"/>
        <end position="242"/>
    </location>
</feature>
<dbReference type="InterPro" id="IPR037051">
    <property type="entry name" value="4-carb_acid_sugar_kinase_N_sf"/>
</dbReference>
<dbReference type="InterPro" id="IPR042213">
    <property type="entry name" value="NBD_C_sf"/>
</dbReference>
<comment type="function">
    <text evidence="9">Catalyzes the ATP-dependent phosphorylation of 3-oxo-tetronate to 3-oxo-tetronate 4-phosphate.</text>
</comment>
<name>A0A857EZR2_9GAMM</name>
<keyword evidence="4 15" id="KW-0418">Kinase</keyword>
<evidence type="ECO:0000256" key="10">
    <source>
        <dbReference type="ARBA" id="ARBA00039095"/>
    </source>
</evidence>